<evidence type="ECO:0000256" key="1">
    <source>
        <dbReference type="SAM" id="MobiDB-lite"/>
    </source>
</evidence>
<dbReference type="PANTHER" id="PTHR12460:SF0">
    <property type="entry name" value="CID DOMAIN-CONTAINING PROTEIN-RELATED"/>
    <property type="match status" value="1"/>
</dbReference>
<dbReference type="InterPro" id="IPR006569">
    <property type="entry name" value="CID_dom"/>
</dbReference>
<feature type="domain" description="CID" evidence="2">
    <location>
        <begin position="1"/>
        <end position="136"/>
    </location>
</feature>
<sequence>MSTFSEESLVKRLKELSPTQQGIETLSLWLIHHRKHHKRIAEVWLKVLLELEKASRKLNLLYLANDVIQNSRRKGLDFPTSFIDPLNAAFHHIFGNHPTESKVLAAIERTISIWKQRKIYDDSVLSSFEKHARKIKHDPSDEKHPKKIGDSTFPQQSGITPSPSKKARPNSPFSENMDLLEKINEFQKHKVEYDSEPTSDSKVPDHAEVIRAILALENAPSADAAIREKIASLPPEVRDVAMLEKIQDQATLNKLRTQVDEACELLKNYNGDLDKEISDRGKLANLLHDFRKYNSAKIMDLVKELDTYKQKLQTAVQVRDEVRRHANKLPDMTKLPNVTQGRLVPLPTAGDLFTK</sequence>
<dbReference type="AlphaFoldDB" id="A0AAJ6QR42"/>
<dbReference type="InterPro" id="IPR008942">
    <property type="entry name" value="ENTH_VHS"/>
</dbReference>
<feature type="compositionally biased region" description="Basic and acidic residues" evidence="1">
    <location>
        <begin position="137"/>
        <end position="149"/>
    </location>
</feature>
<reference evidence="4" key="1">
    <citation type="submission" date="2025-08" db="UniProtKB">
        <authorList>
            <consortium name="RefSeq"/>
        </authorList>
    </citation>
    <scope>IDENTIFICATION</scope>
</reference>
<dbReference type="GeneID" id="100903647"/>
<gene>
    <name evidence="4" type="primary">LOC100903647</name>
</gene>
<dbReference type="RefSeq" id="XP_003741062.1">
    <property type="nucleotide sequence ID" value="XM_003741014.1"/>
</dbReference>
<name>A0AAJ6QR42_9ACAR</name>
<feature type="region of interest" description="Disordered" evidence="1">
    <location>
        <begin position="134"/>
        <end position="174"/>
    </location>
</feature>
<dbReference type="SMART" id="SM00582">
    <property type="entry name" value="RPR"/>
    <property type="match status" value="1"/>
</dbReference>
<organism evidence="3 4">
    <name type="scientific">Galendromus occidentalis</name>
    <name type="common">western predatory mite</name>
    <dbReference type="NCBI Taxonomy" id="34638"/>
    <lineage>
        <taxon>Eukaryota</taxon>
        <taxon>Metazoa</taxon>
        <taxon>Ecdysozoa</taxon>
        <taxon>Arthropoda</taxon>
        <taxon>Chelicerata</taxon>
        <taxon>Arachnida</taxon>
        <taxon>Acari</taxon>
        <taxon>Parasitiformes</taxon>
        <taxon>Mesostigmata</taxon>
        <taxon>Gamasina</taxon>
        <taxon>Phytoseioidea</taxon>
        <taxon>Phytoseiidae</taxon>
        <taxon>Typhlodrominae</taxon>
        <taxon>Galendromus</taxon>
    </lineage>
</organism>
<dbReference type="Gene3D" id="6.10.250.2560">
    <property type="match status" value="1"/>
</dbReference>
<dbReference type="PROSITE" id="PS51391">
    <property type="entry name" value="CID"/>
    <property type="match status" value="1"/>
</dbReference>
<dbReference type="Pfam" id="PF04818">
    <property type="entry name" value="CID"/>
    <property type="match status" value="1"/>
</dbReference>
<dbReference type="Pfam" id="PF16566">
    <property type="entry name" value="CREPT"/>
    <property type="match status" value="1"/>
</dbReference>
<dbReference type="KEGG" id="goe:100903647"/>
<dbReference type="SUPFAM" id="SSF48464">
    <property type="entry name" value="ENTH/VHS domain"/>
    <property type="match status" value="1"/>
</dbReference>
<protein>
    <submittedName>
        <fullName evidence="4">Regulation of nuclear pre-mRNA domain-containing protein 1B</fullName>
    </submittedName>
</protein>
<dbReference type="GO" id="GO:0031124">
    <property type="term" value="P:mRNA 3'-end processing"/>
    <property type="evidence" value="ECO:0007669"/>
    <property type="project" value="TreeGrafter"/>
</dbReference>
<evidence type="ECO:0000259" key="2">
    <source>
        <dbReference type="PROSITE" id="PS51391"/>
    </source>
</evidence>
<evidence type="ECO:0000313" key="4">
    <source>
        <dbReference type="RefSeq" id="XP_003741062.1"/>
    </source>
</evidence>
<dbReference type="Proteomes" id="UP000694867">
    <property type="component" value="Unplaced"/>
</dbReference>
<feature type="compositionally biased region" description="Polar residues" evidence="1">
    <location>
        <begin position="152"/>
        <end position="163"/>
    </location>
</feature>
<proteinExistence type="predicted"/>
<dbReference type="Gene3D" id="1.25.40.90">
    <property type="match status" value="1"/>
</dbReference>
<dbReference type="InterPro" id="IPR032337">
    <property type="entry name" value="RPRD1A/B_C"/>
</dbReference>
<dbReference type="CDD" id="cd17002">
    <property type="entry name" value="CID_RPRD1"/>
    <property type="match status" value="1"/>
</dbReference>
<dbReference type="SUPFAM" id="SSF58100">
    <property type="entry name" value="Bacterial hemolysins"/>
    <property type="match status" value="1"/>
</dbReference>
<dbReference type="GO" id="GO:0000993">
    <property type="term" value="F:RNA polymerase II complex binding"/>
    <property type="evidence" value="ECO:0007669"/>
    <property type="project" value="TreeGrafter"/>
</dbReference>
<dbReference type="PANTHER" id="PTHR12460">
    <property type="entry name" value="CYCLIN-DEPENDENT KINASE INHIBITOR-RELATED PROTEIN"/>
    <property type="match status" value="1"/>
</dbReference>
<keyword evidence="3" id="KW-1185">Reference proteome</keyword>
<accession>A0AAJ6QR42</accession>
<evidence type="ECO:0000313" key="3">
    <source>
        <dbReference type="Proteomes" id="UP000694867"/>
    </source>
</evidence>